<evidence type="ECO:0000256" key="1">
    <source>
        <dbReference type="SAM" id="MobiDB-lite"/>
    </source>
</evidence>
<protein>
    <submittedName>
        <fullName evidence="3">Uncharacterized protein</fullName>
    </submittedName>
</protein>
<name>A0A655ANC4_MYCTX</name>
<gene>
    <name evidence="2" type="ORF">ERS027646_00905</name>
    <name evidence="3" type="ORF">ERS027661_04114</name>
</gene>
<dbReference type="Proteomes" id="UP000048948">
    <property type="component" value="Unassembled WGS sequence"/>
</dbReference>
<evidence type="ECO:0000313" key="4">
    <source>
        <dbReference type="Proteomes" id="UP000048948"/>
    </source>
</evidence>
<proteinExistence type="predicted"/>
<organism evidence="3 5">
    <name type="scientific">Mycobacterium tuberculosis</name>
    <dbReference type="NCBI Taxonomy" id="1773"/>
    <lineage>
        <taxon>Bacteria</taxon>
        <taxon>Bacillati</taxon>
        <taxon>Actinomycetota</taxon>
        <taxon>Actinomycetes</taxon>
        <taxon>Mycobacteriales</taxon>
        <taxon>Mycobacteriaceae</taxon>
        <taxon>Mycobacterium</taxon>
        <taxon>Mycobacterium tuberculosis complex</taxon>
    </lineage>
</organism>
<dbReference type="EMBL" id="CNFU01001272">
    <property type="protein sequence ID" value="CKT25230.1"/>
    <property type="molecule type" value="Genomic_DNA"/>
</dbReference>
<evidence type="ECO:0000313" key="5">
    <source>
        <dbReference type="Proteomes" id="UP000049023"/>
    </source>
</evidence>
<reference evidence="4 5" key="1">
    <citation type="submission" date="2015-03" db="EMBL/GenBank/DDBJ databases">
        <authorList>
            <consortium name="Pathogen Informatics"/>
        </authorList>
    </citation>
    <scope>NUCLEOTIDE SEQUENCE [LARGE SCALE GENOMIC DNA]</scope>
    <source>
        <strain evidence="2 4">Bir 172</strain>
        <strain evidence="3 5">Bir 187</strain>
    </source>
</reference>
<dbReference type="Proteomes" id="UP000049023">
    <property type="component" value="Unassembled WGS sequence"/>
</dbReference>
<accession>A0A655ANC4</accession>
<feature type="region of interest" description="Disordered" evidence="1">
    <location>
        <begin position="63"/>
        <end position="121"/>
    </location>
</feature>
<evidence type="ECO:0000313" key="2">
    <source>
        <dbReference type="EMBL" id="CKR90164.1"/>
    </source>
</evidence>
<dbReference type="EMBL" id="CNGE01000110">
    <property type="protein sequence ID" value="CKR90164.1"/>
    <property type="molecule type" value="Genomic_DNA"/>
</dbReference>
<dbReference type="AlphaFoldDB" id="A0A655ANC4"/>
<evidence type="ECO:0000313" key="3">
    <source>
        <dbReference type="EMBL" id="CKT25230.1"/>
    </source>
</evidence>
<sequence>MTSRNPRLGDPLNVLLVLAPPFDQVSNGDQRQTVLIGEHPQFIGVRHRALIFLADDLANRPRGLQPGHPGQVHGGLGVAGPAQNPTILGPQGDHVTGAGEIVGHTGRIGQQPHGGSPIGRRNASSNAIPCIDCDGVCRPVLVLVHRVHGQQAQPVADGTVQRNAQVSGGVADHEGHHLRRCLLGGEDQVTLVLPVFVVDDDDGLTRRNVGNRPLDGVQPRHLCYLAVRPGRTRSPRVPFSMNH</sequence>